<name>A0A5M3XIF2_9ACTN</name>
<dbReference type="GO" id="GO:0003995">
    <property type="term" value="F:acyl-CoA dehydrogenase activity"/>
    <property type="evidence" value="ECO:0007669"/>
    <property type="project" value="TreeGrafter"/>
</dbReference>
<evidence type="ECO:0000313" key="5">
    <source>
        <dbReference type="EMBL" id="GES19471.1"/>
    </source>
</evidence>
<gene>
    <name evidence="5" type="ORF">Aple_023670</name>
</gene>
<proteinExistence type="predicted"/>
<dbReference type="PANTHER" id="PTHR43884:SF20">
    <property type="entry name" value="ACYL-COA DEHYDROGENASE FADE28"/>
    <property type="match status" value="1"/>
</dbReference>
<dbReference type="EMBL" id="BLAF01000012">
    <property type="protein sequence ID" value="GES19471.1"/>
    <property type="molecule type" value="Genomic_DNA"/>
</dbReference>
<dbReference type="OrthoDB" id="4607453at2"/>
<evidence type="ECO:0000259" key="4">
    <source>
        <dbReference type="Pfam" id="PF00441"/>
    </source>
</evidence>
<dbReference type="PANTHER" id="PTHR43884">
    <property type="entry name" value="ACYL-COA DEHYDROGENASE"/>
    <property type="match status" value="1"/>
</dbReference>
<keyword evidence="6" id="KW-1185">Reference proteome</keyword>
<organism evidence="5 6">
    <name type="scientific">Acrocarpospora pleiomorpha</name>
    <dbReference type="NCBI Taxonomy" id="90975"/>
    <lineage>
        <taxon>Bacteria</taxon>
        <taxon>Bacillati</taxon>
        <taxon>Actinomycetota</taxon>
        <taxon>Actinomycetes</taxon>
        <taxon>Streptosporangiales</taxon>
        <taxon>Streptosporangiaceae</taxon>
        <taxon>Acrocarpospora</taxon>
    </lineage>
</organism>
<keyword evidence="1" id="KW-0285">Flavoprotein</keyword>
<reference evidence="5 6" key="1">
    <citation type="submission" date="2019-10" db="EMBL/GenBank/DDBJ databases">
        <title>Whole genome shotgun sequence of Acrocarpospora pleiomorpha NBRC 16267.</title>
        <authorList>
            <person name="Ichikawa N."/>
            <person name="Kimura A."/>
            <person name="Kitahashi Y."/>
            <person name="Komaki H."/>
            <person name="Oguchi A."/>
        </authorList>
    </citation>
    <scope>NUCLEOTIDE SEQUENCE [LARGE SCALE GENOMIC DNA]</scope>
    <source>
        <strain evidence="5 6">NBRC 16267</strain>
    </source>
</reference>
<dbReference type="InterPro" id="IPR036250">
    <property type="entry name" value="AcylCo_DH-like_C"/>
</dbReference>
<sequence length="337" mass="36246">MFLELSSDEHALMDALRTMSHRLGPDAGPDRWSDALTSSGYCGITVTDGDSALQASCASQIIGEVLAPLSLAGILTLESMLGPDAAMSPGGVLDEARSAWRRGERHRFALAYQTAPGRGMAELLGPEPDLVVLCDEEGARVARPGAVELGEPSGWTGMPAVCRASWDAAATMEEIAPPPQGTWNDLNLLLHASELLGLVRTATERTIEYVKQRHQFGRPLAANQVIAHRVVDVVTEMHAVQALLEYAAWAWGDGRSAPESGCWAHAAFGLTSEWAVKALREAFQFHGGMSMTAELWLHHWFRRGNRLANFQGDATAHFAKAGTGLMRGASLAVPIFP</sequence>
<dbReference type="SUPFAM" id="SSF47203">
    <property type="entry name" value="Acyl-CoA dehydrogenase C-terminal domain-like"/>
    <property type="match status" value="1"/>
</dbReference>
<feature type="domain" description="Acyl-CoA dehydrogenase/oxidase C-terminal" evidence="4">
    <location>
        <begin position="190"/>
        <end position="305"/>
    </location>
</feature>
<dbReference type="AlphaFoldDB" id="A0A5M3XIF2"/>
<evidence type="ECO:0000313" key="6">
    <source>
        <dbReference type="Proteomes" id="UP000377595"/>
    </source>
</evidence>
<dbReference type="Proteomes" id="UP000377595">
    <property type="component" value="Unassembled WGS sequence"/>
</dbReference>
<comment type="caution">
    <text evidence="5">The sequence shown here is derived from an EMBL/GenBank/DDBJ whole genome shotgun (WGS) entry which is preliminary data.</text>
</comment>
<evidence type="ECO:0000256" key="3">
    <source>
        <dbReference type="ARBA" id="ARBA00023002"/>
    </source>
</evidence>
<dbReference type="Pfam" id="PF00441">
    <property type="entry name" value="Acyl-CoA_dh_1"/>
    <property type="match status" value="1"/>
</dbReference>
<dbReference type="InterPro" id="IPR009075">
    <property type="entry name" value="AcylCo_DH/oxidase_C"/>
</dbReference>
<dbReference type="RefSeq" id="WP_155344564.1">
    <property type="nucleotide sequence ID" value="NZ_BAAAHM010000022.1"/>
</dbReference>
<evidence type="ECO:0000256" key="1">
    <source>
        <dbReference type="ARBA" id="ARBA00022630"/>
    </source>
</evidence>
<accession>A0A5M3XIF2</accession>
<evidence type="ECO:0000256" key="2">
    <source>
        <dbReference type="ARBA" id="ARBA00022827"/>
    </source>
</evidence>
<protein>
    <recommendedName>
        <fullName evidence="4">Acyl-CoA dehydrogenase/oxidase C-terminal domain-containing protein</fullName>
    </recommendedName>
</protein>
<dbReference type="Gene3D" id="1.20.140.10">
    <property type="entry name" value="Butyryl-CoA Dehydrogenase, subunit A, domain 3"/>
    <property type="match status" value="1"/>
</dbReference>
<keyword evidence="3" id="KW-0560">Oxidoreductase</keyword>
<keyword evidence="2" id="KW-0274">FAD</keyword>